<accession>A0A2W5QBV4</accession>
<protein>
    <submittedName>
        <fullName evidence="2">Uncharacterized protein</fullName>
    </submittedName>
</protein>
<evidence type="ECO:0000313" key="3">
    <source>
        <dbReference type="Proteomes" id="UP000249135"/>
    </source>
</evidence>
<feature type="compositionally biased region" description="Low complexity" evidence="1">
    <location>
        <begin position="183"/>
        <end position="195"/>
    </location>
</feature>
<proteinExistence type="predicted"/>
<evidence type="ECO:0000313" key="2">
    <source>
        <dbReference type="EMBL" id="PZQ74594.1"/>
    </source>
</evidence>
<reference evidence="2 3" key="1">
    <citation type="submission" date="2017-08" db="EMBL/GenBank/DDBJ databases">
        <title>Infants hospitalized years apart are colonized by the same room-sourced microbial strains.</title>
        <authorList>
            <person name="Brooks B."/>
            <person name="Olm M.R."/>
            <person name="Firek B.A."/>
            <person name="Baker R."/>
            <person name="Thomas B.C."/>
            <person name="Morowitz M.J."/>
            <person name="Banfield J.F."/>
        </authorList>
    </citation>
    <scope>NUCLEOTIDE SEQUENCE [LARGE SCALE GENOMIC DNA]</scope>
    <source>
        <strain evidence="2">S2_005_003_R2_41</strain>
    </source>
</reference>
<feature type="region of interest" description="Disordered" evidence="1">
    <location>
        <begin position="167"/>
        <end position="195"/>
    </location>
</feature>
<dbReference type="Proteomes" id="UP000249135">
    <property type="component" value="Unassembled WGS sequence"/>
</dbReference>
<sequence>MNAVSKTRQVVMQVLTRAGEEWNHVEFTLDDSFAERLRQLRTLVPPLNSLNRNRDLVIDKVRVRLPSAIWRCNGAGEAATEVDGSSIVIAAEGFFNCGGKKRGSREKLVTYTFPIARLIELHAERADGEVFFLRNGIFTNDEPADSSAGRWAASLHLGEAIHGHESVTDFDTMPGSPVPLRHPAAGAAPAARSLN</sequence>
<dbReference type="AlphaFoldDB" id="A0A2W5QBV4"/>
<comment type="caution">
    <text evidence="2">The sequence shown here is derived from an EMBL/GenBank/DDBJ whole genome shotgun (WGS) entry which is preliminary data.</text>
</comment>
<gene>
    <name evidence="2" type="ORF">DI563_11865</name>
</gene>
<organism evidence="2 3">
    <name type="scientific">Variovorax paradoxus</name>
    <dbReference type="NCBI Taxonomy" id="34073"/>
    <lineage>
        <taxon>Bacteria</taxon>
        <taxon>Pseudomonadati</taxon>
        <taxon>Pseudomonadota</taxon>
        <taxon>Betaproteobacteria</taxon>
        <taxon>Burkholderiales</taxon>
        <taxon>Comamonadaceae</taxon>
        <taxon>Variovorax</taxon>
    </lineage>
</organism>
<name>A0A2W5QBV4_VARPD</name>
<dbReference type="EMBL" id="QFPP01000122">
    <property type="protein sequence ID" value="PZQ74594.1"/>
    <property type="molecule type" value="Genomic_DNA"/>
</dbReference>
<evidence type="ECO:0000256" key="1">
    <source>
        <dbReference type="SAM" id="MobiDB-lite"/>
    </source>
</evidence>